<evidence type="ECO:0000313" key="1">
    <source>
        <dbReference type="EMBL" id="QAY70393.1"/>
    </source>
</evidence>
<organism evidence="1 2">
    <name type="scientific">Xylanimonas protaetiae</name>
    <dbReference type="NCBI Taxonomy" id="2509457"/>
    <lineage>
        <taxon>Bacteria</taxon>
        <taxon>Bacillati</taxon>
        <taxon>Actinomycetota</taxon>
        <taxon>Actinomycetes</taxon>
        <taxon>Micrococcales</taxon>
        <taxon>Promicromonosporaceae</taxon>
        <taxon>Xylanimonas</taxon>
    </lineage>
</organism>
<gene>
    <name evidence="1" type="ORF">ET471_10410</name>
</gene>
<reference evidence="1 2" key="1">
    <citation type="submission" date="2019-01" db="EMBL/GenBank/DDBJ databases">
        <title>Genome sequencing of strain FW10M-9.</title>
        <authorList>
            <person name="Heo J."/>
            <person name="Kim S.-J."/>
            <person name="Kim J.-S."/>
            <person name="Hong S.-B."/>
            <person name="Kwon S.-W."/>
        </authorList>
    </citation>
    <scope>NUCLEOTIDE SEQUENCE [LARGE SCALE GENOMIC DNA]</scope>
    <source>
        <strain evidence="1 2">FW10M-9</strain>
    </source>
</reference>
<dbReference type="KEGG" id="xya:ET471_10410"/>
<name>A0A4P6F6I0_9MICO</name>
<dbReference type="AlphaFoldDB" id="A0A4P6F6I0"/>
<protein>
    <submittedName>
        <fullName evidence="1">Uncharacterized protein</fullName>
    </submittedName>
</protein>
<sequence length="86" mass="10161">MSVRRSTGDIRDNVMFFSMARNLKDDPSFEVWIAKLWEFDFGLTVKYMRRHAAQFSQETIDIFNQMLTVNGKQRFVIERPSTPPGR</sequence>
<dbReference type="Proteomes" id="UP000292118">
    <property type="component" value="Chromosome"/>
</dbReference>
<keyword evidence="2" id="KW-1185">Reference proteome</keyword>
<accession>A0A4P6F6I0</accession>
<dbReference type="EMBL" id="CP035493">
    <property type="protein sequence ID" value="QAY70393.1"/>
    <property type="molecule type" value="Genomic_DNA"/>
</dbReference>
<dbReference type="OrthoDB" id="73314at2"/>
<proteinExistence type="predicted"/>
<dbReference type="RefSeq" id="WP_129188116.1">
    <property type="nucleotide sequence ID" value="NZ_CP035493.1"/>
</dbReference>
<evidence type="ECO:0000313" key="2">
    <source>
        <dbReference type="Proteomes" id="UP000292118"/>
    </source>
</evidence>